<proteinExistence type="predicted"/>
<organism evidence="2 3">
    <name type="scientific">Pelomonas aquatica</name>
    <dbReference type="NCBI Taxonomy" id="431058"/>
    <lineage>
        <taxon>Bacteria</taxon>
        <taxon>Pseudomonadati</taxon>
        <taxon>Pseudomonadota</taxon>
        <taxon>Betaproteobacteria</taxon>
        <taxon>Burkholderiales</taxon>
        <taxon>Sphaerotilaceae</taxon>
        <taxon>Roseateles</taxon>
    </lineage>
</organism>
<name>A0A9X4LDD0_9BURK</name>
<dbReference type="Proteomes" id="UP001152766">
    <property type="component" value="Unassembled WGS sequence"/>
</dbReference>
<feature type="signal peptide" evidence="1">
    <location>
        <begin position="1"/>
        <end position="23"/>
    </location>
</feature>
<evidence type="ECO:0000313" key="3">
    <source>
        <dbReference type="Proteomes" id="UP001152766"/>
    </source>
</evidence>
<sequence length="115" mass="12013">MKTVRICLLLLLVLLLPFRGAVAAAMLCPVEGQAHHDVGMQAAHAHAGADHHDDHGHGAPDKCNMCSAFCALTPLAGAAPKLPEPAALPAVKFPEFPAPAPSFLSDGQERPPRTL</sequence>
<protein>
    <submittedName>
        <fullName evidence="2">DUF2946 domain-containing protein</fullName>
    </submittedName>
</protein>
<comment type="caution">
    <text evidence="2">The sequence shown here is derived from an EMBL/GenBank/DDBJ whole genome shotgun (WGS) entry which is preliminary data.</text>
</comment>
<accession>A0A9X4LDD0</accession>
<dbReference type="AlphaFoldDB" id="A0A9X4LDD0"/>
<keyword evidence="1" id="KW-0732">Signal</keyword>
<feature type="chain" id="PRO_5040813295" evidence="1">
    <location>
        <begin position="24"/>
        <end position="115"/>
    </location>
</feature>
<evidence type="ECO:0000256" key="1">
    <source>
        <dbReference type="SAM" id="SignalP"/>
    </source>
</evidence>
<keyword evidence="3" id="KW-1185">Reference proteome</keyword>
<evidence type="ECO:0000313" key="2">
    <source>
        <dbReference type="EMBL" id="MDG0860946.1"/>
    </source>
</evidence>
<dbReference type="EMBL" id="SGUG01000001">
    <property type="protein sequence ID" value="MDG0860946.1"/>
    <property type="molecule type" value="Genomic_DNA"/>
</dbReference>
<dbReference type="RefSeq" id="WP_268150568.1">
    <property type="nucleotide sequence ID" value="NZ_JAPPUW010000009.1"/>
</dbReference>
<reference evidence="2" key="1">
    <citation type="submission" date="2019-02" db="EMBL/GenBank/DDBJ databases">
        <title>Draft genome of the type strain Pelomonas aquatica CCUG 52575T.</title>
        <authorList>
            <person name="Gomila M."/>
            <person name="Lalucat J."/>
        </authorList>
    </citation>
    <scope>NUCLEOTIDE SEQUENCE</scope>
    <source>
        <strain evidence="2">CCUG 52575</strain>
    </source>
</reference>
<gene>
    <name evidence="2" type="ORF">EXJ73_00460</name>
</gene>